<reference evidence="2" key="1">
    <citation type="journal article" date="2021" name="Nat. Commun.">
        <title>Genetic determinants of endophytism in the Arabidopsis root mycobiome.</title>
        <authorList>
            <person name="Mesny F."/>
            <person name="Miyauchi S."/>
            <person name="Thiergart T."/>
            <person name="Pickel B."/>
            <person name="Atanasova L."/>
            <person name="Karlsson M."/>
            <person name="Huettel B."/>
            <person name="Barry K.W."/>
            <person name="Haridas S."/>
            <person name="Chen C."/>
            <person name="Bauer D."/>
            <person name="Andreopoulos W."/>
            <person name="Pangilinan J."/>
            <person name="LaButti K."/>
            <person name="Riley R."/>
            <person name="Lipzen A."/>
            <person name="Clum A."/>
            <person name="Drula E."/>
            <person name="Henrissat B."/>
            <person name="Kohler A."/>
            <person name="Grigoriev I.V."/>
            <person name="Martin F.M."/>
            <person name="Hacquard S."/>
        </authorList>
    </citation>
    <scope>NUCLEOTIDE SEQUENCE</scope>
    <source>
        <strain evidence="2">MPI-CAGE-AT-0147</strain>
    </source>
</reference>
<dbReference type="Proteomes" id="UP000738349">
    <property type="component" value="Unassembled WGS sequence"/>
</dbReference>
<dbReference type="Pfam" id="PF00149">
    <property type="entry name" value="Metallophos"/>
    <property type="match status" value="1"/>
</dbReference>
<evidence type="ECO:0000259" key="1">
    <source>
        <dbReference type="Pfam" id="PF00149"/>
    </source>
</evidence>
<dbReference type="EMBL" id="JAGMUV010000001">
    <property type="protein sequence ID" value="KAH7176599.1"/>
    <property type="molecule type" value="Genomic_DNA"/>
</dbReference>
<keyword evidence="3" id="KW-1185">Reference proteome</keyword>
<dbReference type="InterPro" id="IPR004843">
    <property type="entry name" value="Calcineurin-like_PHP"/>
</dbReference>
<evidence type="ECO:0000313" key="3">
    <source>
        <dbReference type="Proteomes" id="UP000738349"/>
    </source>
</evidence>
<accession>A0A9P9FUQ9</accession>
<organism evidence="2 3">
    <name type="scientific">Dactylonectria macrodidyma</name>
    <dbReference type="NCBI Taxonomy" id="307937"/>
    <lineage>
        <taxon>Eukaryota</taxon>
        <taxon>Fungi</taxon>
        <taxon>Dikarya</taxon>
        <taxon>Ascomycota</taxon>
        <taxon>Pezizomycotina</taxon>
        <taxon>Sordariomycetes</taxon>
        <taxon>Hypocreomycetidae</taxon>
        <taxon>Hypocreales</taxon>
        <taxon>Nectriaceae</taxon>
        <taxon>Dactylonectria</taxon>
    </lineage>
</organism>
<feature type="domain" description="Calcineurin-like phosphoesterase" evidence="1">
    <location>
        <begin position="61"/>
        <end position="280"/>
    </location>
</feature>
<dbReference type="InterPro" id="IPR029052">
    <property type="entry name" value="Metallo-depent_PP-like"/>
</dbReference>
<comment type="caution">
    <text evidence="2">The sequence shown here is derived from an EMBL/GenBank/DDBJ whole genome shotgun (WGS) entry which is preliminary data.</text>
</comment>
<evidence type="ECO:0000313" key="2">
    <source>
        <dbReference type="EMBL" id="KAH7176599.1"/>
    </source>
</evidence>
<dbReference type="AlphaFoldDB" id="A0A9P9FUQ9"/>
<protein>
    <submittedName>
        <fullName evidence="2">Metallo-dependent phosphatase-like protein</fullName>
    </submittedName>
</protein>
<gene>
    <name evidence="2" type="ORF">EDB81DRAFT_773076</name>
</gene>
<name>A0A9P9FUQ9_9HYPO</name>
<dbReference type="PANTHER" id="PTHR12905">
    <property type="entry name" value="METALLOPHOSPHOESTERASE"/>
    <property type="match status" value="1"/>
</dbReference>
<dbReference type="SUPFAM" id="SSF56300">
    <property type="entry name" value="Metallo-dependent phosphatases"/>
    <property type="match status" value="1"/>
</dbReference>
<dbReference type="Gene3D" id="3.60.21.10">
    <property type="match status" value="1"/>
</dbReference>
<dbReference type="PANTHER" id="PTHR12905:SF0">
    <property type="entry name" value="CALCINEURIN-LIKE PHOSPHOESTERASE DOMAIN-CONTAINING PROTEIN"/>
    <property type="match status" value="1"/>
</dbReference>
<dbReference type="OrthoDB" id="630188at2759"/>
<dbReference type="InterPro" id="IPR051693">
    <property type="entry name" value="UPF0046_metallophosphoest"/>
</dbReference>
<sequence length="395" mass="43690">MGHIVSRASFLTINRARCIILPLIFNSCSYSYSSVTHTSTSLKISAMSVAALASTPKIKTRILIISDTHGLKPKPKPKLSTDASTEDELSQNEAMWTYTGFREPLAEADVVLHCGDLTKRSRVSEYRDTFDMLRSIRAPLKLVIAGNHDFALDEPYFYREWNGSKDTVDAVRHIITNAKVDGVQYLTEGFHAFTLANGARLKVFASPYTPSYGGWAFQYDDGHNFNIPSGADIAMTHGPARGILDLAGTPGSYTKAGCPDLLEAIYRARPKIHCCGHIHEAWGGRLVRWREGDGGPTRIASVVCSEGSEQMALEDLMPDRSTQDEETVKTKLNNLIEMSQQRGAHVDLSEGPHRLTPGEQTLFLNASILNRRYQPVHLPFLVDVELDKAEVTGLI</sequence>
<dbReference type="CDD" id="cd07379">
    <property type="entry name" value="MPP_239FB"/>
    <property type="match status" value="1"/>
</dbReference>
<proteinExistence type="predicted"/>
<dbReference type="GO" id="GO:0016787">
    <property type="term" value="F:hydrolase activity"/>
    <property type="evidence" value="ECO:0007669"/>
    <property type="project" value="InterPro"/>
</dbReference>